<feature type="transmembrane region" description="Helical" evidence="1">
    <location>
        <begin position="66"/>
        <end position="84"/>
    </location>
</feature>
<accession>D4GQK2</accession>
<evidence type="ECO:0000313" key="3">
    <source>
        <dbReference type="Proteomes" id="UP000008243"/>
    </source>
</evidence>
<protein>
    <submittedName>
        <fullName evidence="2">Uncharacterized protein</fullName>
    </submittedName>
</protein>
<gene>
    <name evidence="2" type="ordered locus">HVO_A0173</name>
</gene>
<keyword evidence="1" id="KW-0812">Transmembrane</keyword>
<sequence>MIAKPKTTPRLPDHSTPMNRASVARVTRLVTVVGAAFVLAGLAVQVTTLRLGVPHLQWGLRAASDAEVLGVGLWWVAVATRLVGPRRTQRRVGRERDPTRQAVYVTRGLLDALLGRAARAEPSRESLSLGTTAAGELDGAESLDATRPVFSHFVHPSAGAAVRGVFGVDLSTAPGRTPGQFVSHPWGPLAATKRDTLREVVLVAVPPWDDDCVAAFDRAGRRRPLRVVDAEPCESFDEAISAAGPAASPPTSSAADG</sequence>
<keyword evidence="1" id="KW-1133">Transmembrane helix</keyword>
<keyword evidence="2" id="KW-0614">Plasmid</keyword>
<geneLocation type="plasmid" evidence="2 3">
    <name>pHV4</name>
</geneLocation>
<dbReference type="EMBL" id="CP001955">
    <property type="protein sequence ID" value="ADE02092.1"/>
    <property type="molecule type" value="Genomic_DNA"/>
</dbReference>
<dbReference type="EnsemblBacteria" id="ADE02092">
    <property type="protein sequence ID" value="ADE02092"/>
    <property type="gene ID" value="HVO_A0173"/>
</dbReference>
<dbReference type="HOGENOM" id="CLU_1080124_0_0_2"/>
<dbReference type="Pfam" id="PF26422">
    <property type="entry name" value="Halo_JAB_MPN"/>
    <property type="match status" value="1"/>
</dbReference>
<dbReference type="Proteomes" id="UP000008243">
    <property type="component" value="Plasmid pHV4"/>
</dbReference>
<dbReference type="PaxDb" id="309800-C498_09576"/>
<keyword evidence="1" id="KW-0472">Membrane</keyword>
<dbReference type="InterPro" id="IPR058877">
    <property type="entry name" value="JAB/MPN_dom-containing"/>
</dbReference>
<dbReference type="AlphaFoldDB" id="D4GQK2"/>
<evidence type="ECO:0000256" key="1">
    <source>
        <dbReference type="SAM" id="Phobius"/>
    </source>
</evidence>
<reference evidence="2 3" key="1">
    <citation type="journal article" date="2010" name="PLoS ONE">
        <title>The complete genome sequence of Haloferax volcanii DS2, a model archaeon.</title>
        <authorList>
            <person name="Hartman A.L."/>
            <person name="Norais C."/>
            <person name="Badger J.H."/>
            <person name="Delmas S."/>
            <person name="Haldenby S."/>
            <person name="Madupu R."/>
            <person name="Robinson J."/>
            <person name="Khouri H."/>
            <person name="Ren Q."/>
            <person name="Lowe T.M."/>
            <person name="Maupin-Furlow J."/>
            <person name="Pohlschroder M."/>
            <person name="Daniels C."/>
            <person name="Pfeiffer F."/>
            <person name="Allers T."/>
            <person name="Eisen J.A."/>
        </authorList>
    </citation>
    <scope>NUCLEOTIDE SEQUENCE [LARGE SCALE GENOMIC DNA]</scope>
    <source>
        <strain evidence="3">ATCC 29605 / DSM 3757 / JCM 8879 / NBRC 14742 / NCIMB 2012 / VKM B-1768 / DS2</strain>
    </source>
</reference>
<proteinExistence type="predicted"/>
<evidence type="ECO:0000313" key="2">
    <source>
        <dbReference type="EMBL" id="ADE02092.1"/>
    </source>
</evidence>
<keyword evidence="3" id="KW-1185">Reference proteome</keyword>
<feature type="transmembrane region" description="Helical" evidence="1">
    <location>
        <begin position="26"/>
        <end position="46"/>
    </location>
</feature>
<organism evidence="2 3">
    <name type="scientific">Haloferax volcanii (strain ATCC 29605 / DSM 3757 / JCM 8879 / NBRC 14742 / NCIMB 2012 / VKM B-1768 / DS2)</name>
    <name type="common">Halobacterium volcanii</name>
    <dbReference type="NCBI Taxonomy" id="309800"/>
    <lineage>
        <taxon>Archaea</taxon>
        <taxon>Methanobacteriati</taxon>
        <taxon>Methanobacteriota</taxon>
        <taxon>Stenosarchaea group</taxon>
        <taxon>Halobacteria</taxon>
        <taxon>Halobacteriales</taxon>
        <taxon>Haloferacaceae</taxon>
        <taxon>Haloferax</taxon>
    </lineage>
</organism>
<dbReference type="eggNOG" id="arCOG01140">
    <property type="taxonomic scope" value="Archaea"/>
</dbReference>
<dbReference type="KEGG" id="hvo:HVO_A0173"/>
<name>D4GQK2_HALVD</name>